<comment type="subunit">
    <text evidence="4">Homodimer; disulfide-linked.</text>
</comment>
<organism evidence="8 9">
    <name type="scientific">Carnegiea gigantea</name>
    <dbReference type="NCBI Taxonomy" id="171969"/>
    <lineage>
        <taxon>Eukaryota</taxon>
        <taxon>Viridiplantae</taxon>
        <taxon>Streptophyta</taxon>
        <taxon>Embryophyta</taxon>
        <taxon>Tracheophyta</taxon>
        <taxon>Spermatophyta</taxon>
        <taxon>Magnoliopsida</taxon>
        <taxon>eudicotyledons</taxon>
        <taxon>Gunneridae</taxon>
        <taxon>Pentapetalae</taxon>
        <taxon>Caryophyllales</taxon>
        <taxon>Cactineae</taxon>
        <taxon>Cactaceae</taxon>
        <taxon>Cactoideae</taxon>
        <taxon>Echinocereeae</taxon>
        <taxon>Carnegiea</taxon>
    </lineage>
</organism>
<evidence type="ECO:0000256" key="5">
    <source>
        <dbReference type="ARBA" id="ARBA00022737"/>
    </source>
</evidence>
<dbReference type="GO" id="GO:0005506">
    <property type="term" value="F:iron ion binding"/>
    <property type="evidence" value="ECO:0007669"/>
    <property type="project" value="InterPro"/>
</dbReference>
<dbReference type="GO" id="GO:0051536">
    <property type="term" value="F:iron-sulfur cluster binding"/>
    <property type="evidence" value="ECO:0007669"/>
    <property type="project" value="InterPro"/>
</dbReference>
<evidence type="ECO:0000313" key="9">
    <source>
        <dbReference type="Proteomes" id="UP001153076"/>
    </source>
</evidence>
<keyword evidence="9" id="KW-1185">Reference proteome</keyword>
<name>A0A9Q1KJ55_9CARY</name>
<dbReference type="PANTHER" id="PTHR47447:SF17">
    <property type="entry name" value="OS12G0638900 PROTEIN"/>
    <property type="match status" value="1"/>
</dbReference>
<dbReference type="AlphaFoldDB" id="A0A9Q1KJ55"/>
<feature type="repeat" description="PPR" evidence="6">
    <location>
        <begin position="291"/>
        <end position="325"/>
    </location>
</feature>
<dbReference type="Gene3D" id="3.30.300.130">
    <property type="entry name" value="Fe-S cluster assembly (FSCA)"/>
    <property type="match status" value="2"/>
</dbReference>
<dbReference type="GO" id="GO:0009570">
    <property type="term" value="C:chloroplast stroma"/>
    <property type="evidence" value="ECO:0007669"/>
    <property type="project" value="UniProtKB-SubCell"/>
</dbReference>
<dbReference type="FunFam" id="1.25.40.10:FF:000530">
    <property type="entry name" value="Pentatricopeptide repeat-containing protein At1g74850, chloroplastic"/>
    <property type="match status" value="1"/>
</dbReference>
<feature type="repeat" description="PPR" evidence="6">
    <location>
        <begin position="711"/>
        <end position="745"/>
    </location>
</feature>
<dbReference type="InterPro" id="IPR034904">
    <property type="entry name" value="FSCA_dom_sf"/>
</dbReference>
<reference evidence="8" key="1">
    <citation type="submission" date="2022-04" db="EMBL/GenBank/DDBJ databases">
        <title>Carnegiea gigantea Genome sequencing and assembly v2.</title>
        <authorList>
            <person name="Copetti D."/>
            <person name="Sanderson M.J."/>
            <person name="Burquez A."/>
            <person name="Wojciechowski M.F."/>
        </authorList>
    </citation>
    <scope>NUCLEOTIDE SEQUENCE</scope>
    <source>
        <strain evidence="8">SGP5-SGP5p</strain>
        <tissue evidence="8">Aerial part</tissue>
    </source>
</reference>
<dbReference type="FunFam" id="3.30.300.130:FF:000003">
    <property type="entry name" value="NifU-like protein 3, chloroplastic"/>
    <property type="match status" value="1"/>
</dbReference>
<feature type="repeat" description="PPR" evidence="6">
    <location>
        <begin position="396"/>
        <end position="430"/>
    </location>
</feature>
<feature type="repeat" description="PPR" evidence="6">
    <location>
        <begin position="255"/>
        <end position="290"/>
    </location>
</feature>
<gene>
    <name evidence="8" type="ORF">Cgig2_028098</name>
</gene>
<proteinExistence type="inferred from homology"/>
<dbReference type="NCBIfam" id="TIGR00756">
    <property type="entry name" value="PPR"/>
    <property type="match status" value="14"/>
</dbReference>
<dbReference type="SUPFAM" id="SSF117916">
    <property type="entry name" value="Fe-S cluster assembly (FSCA) domain-like"/>
    <property type="match status" value="2"/>
</dbReference>
<dbReference type="GO" id="GO:0016226">
    <property type="term" value="P:iron-sulfur cluster assembly"/>
    <property type="evidence" value="ECO:0007669"/>
    <property type="project" value="InterPro"/>
</dbReference>
<feature type="repeat" description="PPR" evidence="6">
    <location>
        <begin position="781"/>
        <end position="815"/>
    </location>
</feature>
<feature type="repeat" description="PPR" evidence="6">
    <location>
        <begin position="361"/>
        <end position="395"/>
    </location>
</feature>
<comment type="similarity">
    <text evidence="2">Belongs to the NifU family.</text>
</comment>
<dbReference type="Pfam" id="PF01535">
    <property type="entry name" value="PPR"/>
    <property type="match status" value="1"/>
</dbReference>
<dbReference type="Pfam" id="PF13041">
    <property type="entry name" value="PPR_2"/>
    <property type="match status" value="3"/>
</dbReference>
<dbReference type="InterPro" id="IPR002885">
    <property type="entry name" value="PPR_rpt"/>
</dbReference>
<feature type="repeat" description="PPR" evidence="6">
    <location>
        <begin position="536"/>
        <end position="570"/>
    </location>
</feature>
<feature type="domain" description="NIF system FeS cluster assembly NifU C-terminal" evidence="7">
    <location>
        <begin position="961"/>
        <end position="1022"/>
    </location>
</feature>
<evidence type="ECO:0000256" key="3">
    <source>
        <dbReference type="ARBA" id="ARBA00007626"/>
    </source>
</evidence>
<evidence type="ECO:0000259" key="7">
    <source>
        <dbReference type="Pfam" id="PF01106"/>
    </source>
</evidence>
<feature type="repeat" description="PPR" evidence="6">
    <location>
        <begin position="431"/>
        <end position="465"/>
    </location>
</feature>
<feature type="repeat" description="PPR" evidence="6">
    <location>
        <begin position="220"/>
        <end position="254"/>
    </location>
</feature>
<evidence type="ECO:0000256" key="2">
    <source>
        <dbReference type="ARBA" id="ARBA00006420"/>
    </source>
</evidence>
<feature type="repeat" description="PPR" evidence="6">
    <location>
        <begin position="746"/>
        <end position="780"/>
    </location>
</feature>
<dbReference type="PANTHER" id="PTHR47447">
    <property type="entry name" value="OS03G0856100 PROTEIN"/>
    <property type="match status" value="1"/>
</dbReference>
<feature type="repeat" description="PPR" evidence="6">
    <location>
        <begin position="641"/>
        <end position="675"/>
    </location>
</feature>
<comment type="subcellular location">
    <subcellularLocation>
        <location evidence="1">Plastid</location>
        <location evidence="1">Chloroplast stroma</location>
    </subcellularLocation>
</comment>
<keyword evidence="5" id="KW-0677">Repeat</keyword>
<dbReference type="Proteomes" id="UP001153076">
    <property type="component" value="Unassembled WGS sequence"/>
</dbReference>
<dbReference type="Pfam" id="PF13812">
    <property type="entry name" value="PPR_3"/>
    <property type="match status" value="4"/>
</dbReference>
<evidence type="ECO:0000313" key="8">
    <source>
        <dbReference type="EMBL" id="KAJ8444217.1"/>
    </source>
</evidence>
<feature type="repeat" description="PPR" evidence="6">
    <location>
        <begin position="676"/>
        <end position="710"/>
    </location>
</feature>
<feature type="repeat" description="PPR" evidence="6">
    <location>
        <begin position="466"/>
        <end position="500"/>
    </location>
</feature>
<evidence type="ECO:0000256" key="1">
    <source>
        <dbReference type="ARBA" id="ARBA00004470"/>
    </source>
</evidence>
<dbReference type="InterPro" id="IPR011990">
    <property type="entry name" value="TPR-like_helical_dom_sf"/>
</dbReference>
<feature type="domain" description="NIF system FeS cluster assembly NifU C-terminal" evidence="7">
    <location>
        <begin position="880"/>
        <end position="945"/>
    </location>
</feature>
<evidence type="ECO:0000256" key="6">
    <source>
        <dbReference type="PROSITE-ProRule" id="PRU00708"/>
    </source>
</evidence>
<evidence type="ECO:0000256" key="4">
    <source>
        <dbReference type="ARBA" id="ARBA00011748"/>
    </source>
</evidence>
<dbReference type="InterPro" id="IPR001075">
    <property type="entry name" value="NIF_FeS_clus_asmbl_NifU_C"/>
</dbReference>
<dbReference type="Gene3D" id="1.25.40.10">
    <property type="entry name" value="Tetratricopeptide repeat domain"/>
    <property type="match status" value="6"/>
</dbReference>
<feature type="repeat" description="PPR" evidence="6">
    <location>
        <begin position="326"/>
        <end position="360"/>
    </location>
</feature>
<comment type="caution">
    <text evidence="8">The sequence shown here is derived from an EMBL/GenBank/DDBJ whole genome shotgun (WGS) entry which is preliminary data.</text>
</comment>
<dbReference type="EMBL" id="JAKOGI010000103">
    <property type="protein sequence ID" value="KAJ8444217.1"/>
    <property type="molecule type" value="Genomic_DNA"/>
</dbReference>
<accession>A0A9Q1KJ55</accession>
<dbReference type="Pfam" id="PF01106">
    <property type="entry name" value="NifU"/>
    <property type="match status" value="2"/>
</dbReference>
<sequence>MQQPKPSLPNMCLKFSSATLPLPPQTQTPPPSLAVDSLLQHLLHVSSTSTTTHFPKLMKSSHLKSTLLPSLPISSIDSINQPIFNRPTSNSAPQFEEREEVVVTQSVDDRLLDFLSEQSKLILNSILDKPLSSLNSFCDSVEHNLLELDLVSLLKGLDVLGNWKKAVLLFEWLLLNSRSQDKKMDFQVVELMARILGRESQHTVAVKLFDIIPLEEYCLDTRAYTSILHAYARTGRYKRAVAIFMSMKEKGLSPSLVTYNVMLDVYGKMGRSWDKVLGLLDEMRSKGLEFDEFTCSTVIAACGREGLLDEARKFFAQFKAQGYVPGTVAYNSLLQVFGKAGVYSEALNILKEMEENGCAADSVTYNELVATYVRAGFLEEGAAVIDMMTRKGIMPDAITYTTVIDAYGKAGKEDKGLALFKHMKDSGCVPNVCTYNAILGMLGKKSRSEEMIEVLCDMKLTGCSPDRITWNTMLAVCGSTGVEKYVNLVLQEMKRCGFEPDRDTFNTLINAYGRCGSRIDAVKIFQEMMEVGFSPCVTTYNAFLNVLARKGDWRAAESVILDMKSKGVKPNDTSYSSLIQCYAKGGNIKGIKVLEKDIYGGHIFPTWMLLRTLILANLKCRTLSGMQKAFDELQKSGYKPDLVVYNSMLSICARYKMHDRAHEILRLIKENGLQPDLVTYNSLMDMYATTGECWKAEEVLRRLLTTGGKPDLVSYNTVIKGFCRQGLMQEAIKILSEMTTRGIRPCIVTYNTFVAGYAGRGMFSEVDEVISYMIQNNCKPTELTYKTVVDGYCKANKYGEAIDFVSRIKERDQSFDDQSLCSRDGRFISGPEANPKWKTNDFFFISSSSTAALAFLYFVSPQGFAVFSPSCVMPLTEENVEKVLDEVRPGLMADGGNVALHEIDGLVVVLKLQGACGSCPSSAMTLKMGIELRLRDKIPEIMAVEQILDTETGFELNEENVEKILADIRPYLAGTGGGVLELDRIDDYVVRVRLSGPAAGVMTVRVALTQKLREKIPAIAAVQLVE</sequence>
<comment type="similarity">
    <text evidence="3">Belongs to the PPR family. P subfamily.</text>
</comment>
<dbReference type="Pfam" id="PF12854">
    <property type="entry name" value="PPR_1"/>
    <property type="match status" value="2"/>
</dbReference>
<dbReference type="OrthoDB" id="185373at2759"/>
<feature type="repeat" description="PPR" evidence="6">
    <location>
        <begin position="501"/>
        <end position="535"/>
    </location>
</feature>
<dbReference type="GO" id="GO:0005198">
    <property type="term" value="F:structural molecule activity"/>
    <property type="evidence" value="ECO:0007669"/>
    <property type="project" value="UniProtKB-ARBA"/>
</dbReference>
<dbReference type="PROSITE" id="PS51375">
    <property type="entry name" value="PPR"/>
    <property type="match status" value="15"/>
</dbReference>
<protein>
    <recommendedName>
        <fullName evidence="7">NIF system FeS cluster assembly NifU C-terminal domain-containing protein</fullName>
    </recommendedName>
</protein>